<keyword evidence="9" id="KW-1185">Reference proteome</keyword>
<evidence type="ECO:0000256" key="4">
    <source>
        <dbReference type="ARBA" id="ARBA00022692"/>
    </source>
</evidence>
<evidence type="ECO:0000256" key="5">
    <source>
        <dbReference type="ARBA" id="ARBA00022989"/>
    </source>
</evidence>
<evidence type="ECO:0000256" key="3">
    <source>
        <dbReference type="ARBA" id="ARBA00022475"/>
    </source>
</evidence>
<feature type="transmembrane region" description="Helical" evidence="7">
    <location>
        <begin position="78"/>
        <end position="99"/>
    </location>
</feature>
<evidence type="ECO:0000256" key="2">
    <source>
        <dbReference type="ARBA" id="ARBA00005779"/>
    </source>
</evidence>
<dbReference type="EMBL" id="JASJEV010000001">
    <property type="protein sequence ID" value="MDJ1156850.1"/>
    <property type="molecule type" value="Genomic_DNA"/>
</dbReference>
<keyword evidence="5 7" id="KW-1133">Transmembrane helix</keyword>
<comment type="caution">
    <text evidence="8">The sequence shown here is derived from an EMBL/GenBank/DDBJ whole genome shotgun (WGS) entry which is preliminary data.</text>
</comment>
<protein>
    <submittedName>
        <fullName evidence="8">DUF350 domain-containing protein</fullName>
    </submittedName>
</protein>
<gene>
    <name evidence="8" type="ORF">QNA08_01140</name>
</gene>
<dbReference type="PANTHER" id="PTHR40043:SF1">
    <property type="entry name" value="UPF0719 INNER MEMBRANE PROTEIN YJFL"/>
    <property type="match status" value="1"/>
</dbReference>
<accession>A0ABT7ACR4</accession>
<evidence type="ECO:0000313" key="9">
    <source>
        <dbReference type="Proteomes" id="UP001321492"/>
    </source>
</evidence>
<evidence type="ECO:0000256" key="1">
    <source>
        <dbReference type="ARBA" id="ARBA00004651"/>
    </source>
</evidence>
<evidence type="ECO:0000256" key="7">
    <source>
        <dbReference type="SAM" id="Phobius"/>
    </source>
</evidence>
<evidence type="ECO:0000256" key="6">
    <source>
        <dbReference type="ARBA" id="ARBA00023136"/>
    </source>
</evidence>
<dbReference type="Pfam" id="PF03994">
    <property type="entry name" value="DUF350"/>
    <property type="match status" value="1"/>
</dbReference>
<feature type="transmembrane region" description="Helical" evidence="7">
    <location>
        <begin position="45"/>
        <end position="66"/>
    </location>
</feature>
<organism evidence="8 9">
    <name type="scientific">Chelatococcus albus</name>
    <dbReference type="NCBI Taxonomy" id="3047466"/>
    <lineage>
        <taxon>Bacteria</taxon>
        <taxon>Pseudomonadati</taxon>
        <taxon>Pseudomonadota</taxon>
        <taxon>Alphaproteobacteria</taxon>
        <taxon>Hyphomicrobiales</taxon>
        <taxon>Chelatococcaceae</taxon>
        <taxon>Chelatococcus</taxon>
    </lineage>
</organism>
<proteinExistence type="inferred from homology"/>
<reference evidence="8 9" key="1">
    <citation type="submission" date="2023-05" db="EMBL/GenBank/DDBJ databases">
        <title>Chelatococcus sp. nov., a moderately thermophilic bacterium isolated from hot spring microbial mat.</title>
        <authorList>
            <person name="Hu C.-J."/>
            <person name="Li W.-J."/>
        </authorList>
    </citation>
    <scope>NUCLEOTIDE SEQUENCE [LARGE SCALE GENOMIC DNA]</scope>
    <source>
        <strain evidence="8 9">SYSU G07232</strain>
    </source>
</reference>
<name>A0ABT7ACR4_9HYPH</name>
<feature type="transmembrane region" description="Helical" evidence="7">
    <location>
        <begin position="12"/>
        <end position="33"/>
    </location>
</feature>
<comment type="similarity">
    <text evidence="2">Belongs to the UPF0719 family.</text>
</comment>
<dbReference type="PANTHER" id="PTHR40043">
    <property type="entry name" value="UPF0719 INNER MEMBRANE PROTEIN YJFL"/>
    <property type="match status" value="1"/>
</dbReference>
<keyword evidence="3" id="KW-1003">Cell membrane</keyword>
<feature type="transmembrane region" description="Helical" evidence="7">
    <location>
        <begin position="111"/>
        <end position="131"/>
    </location>
</feature>
<sequence>MIYGAIEGLPEFLLYFIVAIGLVGLYLTVYTFATAHNEFELIRRNVISAALSLGLSLLGFALPLSSAIVHAKTVVDCIIWGLVALVVQIVVYWLVRLVLPNLTQRIASGELAAALFLGAASLAAGLINAASMTY</sequence>
<comment type="subcellular location">
    <subcellularLocation>
        <location evidence="1">Cell membrane</location>
        <topology evidence="1">Multi-pass membrane protein</topology>
    </subcellularLocation>
</comment>
<dbReference type="InterPro" id="IPR007140">
    <property type="entry name" value="DUF350"/>
</dbReference>
<dbReference type="Proteomes" id="UP001321492">
    <property type="component" value="Unassembled WGS sequence"/>
</dbReference>
<keyword evidence="4 7" id="KW-0812">Transmembrane</keyword>
<keyword evidence="6 7" id="KW-0472">Membrane</keyword>
<evidence type="ECO:0000313" key="8">
    <source>
        <dbReference type="EMBL" id="MDJ1156850.1"/>
    </source>
</evidence>
<dbReference type="RefSeq" id="WP_283738845.1">
    <property type="nucleotide sequence ID" value="NZ_JASJEV010000001.1"/>
</dbReference>